<dbReference type="RefSeq" id="WP_183511720.1">
    <property type="nucleotide sequence ID" value="NZ_BAABGK010000012.1"/>
</dbReference>
<comment type="caution">
    <text evidence="3">The sequence shown here is derived from an EMBL/GenBank/DDBJ whole genome shotgun (WGS) entry which is preliminary data.</text>
</comment>
<feature type="domain" description="DUF222" evidence="2">
    <location>
        <begin position="377"/>
        <end position="493"/>
    </location>
</feature>
<evidence type="ECO:0000256" key="1">
    <source>
        <dbReference type="SAM" id="MobiDB-lite"/>
    </source>
</evidence>
<sequence>MGNNDAVRDLREALDSAVDPLRRLAAWVLAGRELLLDAAGTTVPRGTDPERRIPRDPQPMDPVRAAFLLDLLHDAANLSGYGMILATGLAALAPVTVLDAAQLTGLTAVHQDLRGFAVGDIGLPPEAAGSTSGKRLFRSTDDYLQTRLRMGFAESKHLLDGAALLLPRPTPGGPALPARFPYLARTLAGGDADPRAVVEAARRVRSIEPTLARESDPESRVKEFQRAADTALRTLPPRPAKKVMDELEAAVVEEREPNTAELRARQGLFYRGRVRGLSHFDAYCDARQTESLLNLFDLVDNPNLGRKNTRTPFSGAARTGPGQVPAHGQAPTPAGAGVAAPDWAVAPGTAMEDRPRSDPRLENGIDPFGELLACDPAERTMEQRHLDALTDACRTLGHGTGSTGEPESGSGDPSLRSRARLVVHVDYEALFGKLRSSGRTAHGARISPQTIRTMACMAEIVPAVMGGAGEILDYGRSRRLFSGSQLRAMAARDGGCVWPGCPVSAARTEGHHLDPWSGGGETNIGKAALFCDHHHHLIHVGAGRLICLGGVPYVIPTPAEDPTQRPVRNLYWHPELLDSPYSPTLPGLEANRAGTVGAAPGPAHPCGGDPPG</sequence>
<dbReference type="AlphaFoldDB" id="A0A839QLF5"/>
<organism evidence="3 4">
    <name type="scientific">Paeniglutamicibacter cryotolerans</name>
    <dbReference type="NCBI Taxonomy" id="670079"/>
    <lineage>
        <taxon>Bacteria</taxon>
        <taxon>Bacillati</taxon>
        <taxon>Actinomycetota</taxon>
        <taxon>Actinomycetes</taxon>
        <taxon>Micrococcales</taxon>
        <taxon>Micrococcaceae</taxon>
        <taxon>Paeniglutamicibacter</taxon>
    </lineage>
</organism>
<feature type="compositionally biased region" description="Low complexity" evidence="1">
    <location>
        <begin position="403"/>
        <end position="414"/>
    </location>
</feature>
<dbReference type="Proteomes" id="UP000523000">
    <property type="component" value="Unassembled WGS sequence"/>
</dbReference>
<evidence type="ECO:0000259" key="2">
    <source>
        <dbReference type="Pfam" id="PF02720"/>
    </source>
</evidence>
<reference evidence="3 4" key="1">
    <citation type="submission" date="2020-08" db="EMBL/GenBank/DDBJ databases">
        <title>Sequencing the genomes of 1000 actinobacteria strains.</title>
        <authorList>
            <person name="Klenk H.-P."/>
        </authorList>
    </citation>
    <scope>NUCLEOTIDE SEQUENCE [LARGE SCALE GENOMIC DNA]</scope>
    <source>
        <strain evidence="3 4">DSM 22826</strain>
    </source>
</reference>
<protein>
    <recommendedName>
        <fullName evidence="2">DUF222 domain-containing protein</fullName>
    </recommendedName>
</protein>
<accession>A0A839QLF5</accession>
<feature type="region of interest" description="Disordered" evidence="1">
    <location>
        <begin position="583"/>
        <end position="612"/>
    </location>
</feature>
<gene>
    <name evidence="3" type="ORF">E9229_002634</name>
</gene>
<dbReference type="Pfam" id="PF02720">
    <property type="entry name" value="DUF222"/>
    <property type="match status" value="1"/>
</dbReference>
<feature type="compositionally biased region" description="Low complexity" evidence="1">
    <location>
        <begin position="597"/>
        <end position="612"/>
    </location>
</feature>
<dbReference type="InterPro" id="IPR003870">
    <property type="entry name" value="DUF222"/>
</dbReference>
<evidence type="ECO:0000313" key="4">
    <source>
        <dbReference type="Proteomes" id="UP000523000"/>
    </source>
</evidence>
<name>A0A839QLF5_9MICC</name>
<proteinExistence type="predicted"/>
<feature type="region of interest" description="Disordered" evidence="1">
    <location>
        <begin position="396"/>
        <end position="415"/>
    </location>
</feature>
<evidence type="ECO:0000313" key="3">
    <source>
        <dbReference type="EMBL" id="MBB2996443.1"/>
    </source>
</evidence>
<dbReference type="CDD" id="cd00085">
    <property type="entry name" value="HNHc"/>
    <property type="match status" value="1"/>
</dbReference>
<dbReference type="EMBL" id="JACHVS010000001">
    <property type="protein sequence ID" value="MBB2996443.1"/>
    <property type="molecule type" value="Genomic_DNA"/>
</dbReference>
<feature type="compositionally biased region" description="Low complexity" evidence="1">
    <location>
        <begin position="328"/>
        <end position="340"/>
    </location>
</feature>
<feature type="region of interest" description="Disordered" evidence="1">
    <location>
        <begin position="303"/>
        <end position="340"/>
    </location>
</feature>
<keyword evidence="4" id="KW-1185">Reference proteome</keyword>
<dbReference type="InterPro" id="IPR003615">
    <property type="entry name" value="HNH_nuc"/>
</dbReference>